<accession>A0A1Y2CMQ0</accession>
<reference evidence="2 3" key="1">
    <citation type="submission" date="2016-07" db="EMBL/GenBank/DDBJ databases">
        <title>Pervasive Adenine N6-methylation of Active Genes in Fungi.</title>
        <authorList>
            <consortium name="DOE Joint Genome Institute"/>
            <person name="Mondo S.J."/>
            <person name="Dannebaum R.O."/>
            <person name="Kuo R.C."/>
            <person name="Labutti K."/>
            <person name="Haridas S."/>
            <person name="Kuo A."/>
            <person name="Salamov A."/>
            <person name="Ahrendt S.R."/>
            <person name="Lipzen A."/>
            <person name="Sullivan W."/>
            <person name="Andreopoulos W.B."/>
            <person name="Clum A."/>
            <person name="Lindquist E."/>
            <person name="Daum C."/>
            <person name="Ramamoorthy G.K."/>
            <person name="Gryganskyi A."/>
            <person name="Culley D."/>
            <person name="Magnuson J.K."/>
            <person name="James T.Y."/>
            <person name="O'Malley M.A."/>
            <person name="Stajich J.E."/>
            <person name="Spatafora J.W."/>
            <person name="Visel A."/>
            <person name="Grigoriev I.V."/>
        </authorList>
    </citation>
    <scope>NUCLEOTIDE SEQUENCE [LARGE SCALE GENOMIC DNA]</scope>
    <source>
        <strain evidence="2 3">JEL800</strain>
    </source>
</reference>
<keyword evidence="1" id="KW-0472">Membrane</keyword>
<feature type="transmembrane region" description="Helical" evidence="1">
    <location>
        <begin position="28"/>
        <end position="48"/>
    </location>
</feature>
<dbReference type="EMBL" id="MCGO01000012">
    <property type="protein sequence ID" value="ORY48300.1"/>
    <property type="molecule type" value="Genomic_DNA"/>
</dbReference>
<protein>
    <submittedName>
        <fullName evidence="2">DUF962-domain-containing protein</fullName>
    </submittedName>
</protein>
<dbReference type="OrthoDB" id="2124888at2759"/>
<evidence type="ECO:0000256" key="1">
    <source>
        <dbReference type="SAM" id="Phobius"/>
    </source>
</evidence>
<sequence length="186" mass="20512">MGVGVGLFDFRRQYVSYAAYHVDEKNKAIHTVFVPSILWSSFAMAAYYEPKIMWAGAIGYAGYYTILHPLIGGSAGVVVLGFAYGAQEFVKHGLEWTGVDPFVAAAGIWVTSWIAQILGHRIYEGRAPAFLDNAFQPLVLAPLFVWTHSLFDIGLFKKTANELDVEVTKEVAKYRASKKEGAAAKK</sequence>
<dbReference type="InterPro" id="IPR009305">
    <property type="entry name" value="Mpo1-like"/>
</dbReference>
<dbReference type="PANTHER" id="PTHR28026">
    <property type="entry name" value="DUF962 DOMAIN PROTEIN (AFU_ORTHOLOGUE AFUA_8G05310)"/>
    <property type="match status" value="1"/>
</dbReference>
<proteinExistence type="predicted"/>
<comment type="caution">
    <text evidence="2">The sequence shown here is derived from an EMBL/GenBank/DDBJ whole genome shotgun (WGS) entry which is preliminary data.</text>
</comment>
<organism evidence="2 3">
    <name type="scientific">Rhizoclosmatium globosum</name>
    <dbReference type="NCBI Taxonomy" id="329046"/>
    <lineage>
        <taxon>Eukaryota</taxon>
        <taxon>Fungi</taxon>
        <taxon>Fungi incertae sedis</taxon>
        <taxon>Chytridiomycota</taxon>
        <taxon>Chytridiomycota incertae sedis</taxon>
        <taxon>Chytridiomycetes</taxon>
        <taxon>Chytridiales</taxon>
        <taxon>Chytriomycetaceae</taxon>
        <taxon>Rhizoclosmatium</taxon>
    </lineage>
</organism>
<keyword evidence="3" id="KW-1185">Reference proteome</keyword>
<evidence type="ECO:0000313" key="2">
    <source>
        <dbReference type="EMBL" id="ORY48300.1"/>
    </source>
</evidence>
<evidence type="ECO:0000313" key="3">
    <source>
        <dbReference type="Proteomes" id="UP000193642"/>
    </source>
</evidence>
<dbReference type="AlphaFoldDB" id="A0A1Y2CMQ0"/>
<feature type="transmembrane region" description="Helical" evidence="1">
    <location>
        <begin position="102"/>
        <end position="119"/>
    </location>
</feature>
<dbReference type="Pfam" id="PF06127">
    <property type="entry name" value="Mpo1-like"/>
    <property type="match status" value="1"/>
</dbReference>
<name>A0A1Y2CMQ0_9FUNG</name>
<feature type="transmembrane region" description="Helical" evidence="1">
    <location>
        <begin position="60"/>
        <end position="82"/>
    </location>
</feature>
<dbReference type="GO" id="GO:0016020">
    <property type="term" value="C:membrane"/>
    <property type="evidence" value="ECO:0007669"/>
    <property type="project" value="GOC"/>
</dbReference>
<dbReference type="GO" id="GO:0046521">
    <property type="term" value="P:sphingoid catabolic process"/>
    <property type="evidence" value="ECO:0007669"/>
    <property type="project" value="TreeGrafter"/>
</dbReference>
<keyword evidence="1" id="KW-0812">Transmembrane</keyword>
<keyword evidence="1" id="KW-1133">Transmembrane helix</keyword>
<dbReference type="GO" id="GO:0005783">
    <property type="term" value="C:endoplasmic reticulum"/>
    <property type="evidence" value="ECO:0007669"/>
    <property type="project" value="TreeGrafter"/>
</dbReference>
<dbReference type="Proteomes" id="UP000193642">
    <property type="component" value="Unassembled WGS sequence"/>
</dbReference>
<gene>
    <name evidence="2" type="ORF">BCR33DRAFT_714679</name>
</gene>
<dbReference type="PANTHER" id="PTHR28026:SF9">
    <property type="entry name" value="2-HYDROXY-PALMITIC ACID DIOXYGENASE MPO1"/>
    <property type="match status" value="1"/>
</dbReference>